<name>A0AAQ3N2Y0_VIGMU</name>
<dbReference type="Proteomes" id="UP001374535">
    <property type="component" value="Chromosome 8"/>
</dbReference>
<sequence>MLHSWCQGIAWSFGGMIFVLSTAMMVSQFLNLFGDVQSIKRAEDMHAKLFLPHRSMSELKKRHAEDFLSSTKLKRQELILLNHQPNPGNSGLLATSSRYDPDCVFRNECGHASYGAYAGYGGNYANSQLPATVPPCTAYGAYPLSYS</sequence>
<feature type="transmembrane region" description="Helical" evidence="1">
    <location>
        <begin position="12"/>
        <end position="33"/>
    </location>
</feature>
<keyword evidence="3" id="KW-1185">Reference proteome</keyword>
<organism evidence="2 3">
    <name type="scientific">Vigna mungo</name>
    <name type="common">Black gram</name>
    <name type="synonym">Phaseolus mungo</name>
    <dbReference type="NCBI Taxonomy" id="3915"/>
    <lineage>
        <taxon>Eukaryota</taxon>
        <taxon>Viridiplantae</taxon>
        <taxon>Streptophyta</taxon>
        <taxon>Embryophyta</taxon>
        <taxon>Tracheophyta</taxon>
        <taxon>Spermatophyta</taxon>
        <taxon>Magnoliopsida</taxon>
        <taxon>eudicotyledons</taxon>
        <taxon>Gunneridae</taxon>
        <taxon>Pentapetalae</taxon>
        <taxon>rosids</taxon>
        <taxon>fabids</taxon>
        <taxon>Fabales</taxon>
        <taxon>Fabaceae</taxon>
        <taxon>Papilionoideae</taxon>
        <taxon>50 kb inversion clade</taxon>
        <taxon>NPAAA clade</taxon>
        <taxon>indigoferoid/millettioid clade</taxon>
        <taxon>Phaseoleae</taxon>
        <taxon>Vigna</taxon>
    </lineage>
</organism>
<keyword evidence="1" id="KW-0812">Transmembrane</keyword>
<evidence type="ECO:0000256" key="1">
    <source>
        <dbReference type="SAM" id="Phobius"/>
    </source>
</evidence>
<dbReference type="EMBL" id="CP144693">
    <property type="protein sequence ID" value="WVZ01416.1"/>
    <property type="molecule type" value="Genomic_DNA"/>
</dbReference>
<accession>A0AAQ3N2Y0</accession>
<evidence type="ECO:0000313" key="3">
    <source>
        <dbReference type="Proteomes" id="UP001374535"/>
    </source>
</evidence>
<keyword evidence="1" id="KW-0472">Membrane</keyword>
<protein>
    <submittedName>
        <fullName evidence="2">Uncharacterized protein</fullName>
    </submittedName>
</protein>
<keyword evidence="1" id="KW-1133">Transmembrane helix</keyword>
<dbReference type="AlphaFoldDB" id="A0AAQ3N2Y0"/>
<proteinExistence type="predicted"/>
<evidence type="ECO:0000313" key="2">
    <source>
        <dbReference type="EMBL" id="WVZ01416.1"/>
    </source>
</evidence>
<reference evidence="2 3" key="1">
    <citation type="journal article" date="2023" name="Life. Sci Alliance">
        <title>Evolutionary insights into 3D genome organization and epigenetic landscape of Vigna mungo.</title>
        <authorList>
            <person name="Junaid A."/>
            <person name="Singh B."/>
            <person name="Bhatia S."/>
        </authorList>
    </citation>
    <scope>NUCLEOTIDE SEQUENCE [LARGE SCALE GENOMIC DNA]</scope>
    <source>
        <tissue evidence="2">Leaf</tissue>
    </source>
</reference>
<gene>
    <name evidence="2" type="ORF">V8G54_027485</name>
</gene>